<dbReference type="AlphaFoldDB" id="A0AA37QHP9"/>
<organism evidence="1 2">
    <name type="scientific">Coprococcus comes</name>
    <dbReference type="NCBI Taxonomy" id="410072"/>
    <lineage>
        <taxon>Bacteria</taxon>
        <taxon>Bacillati</taxon>
        <taxon>Bacillota</taxon>
        <taxon>Clostridia</taxon>
        <taxon>Lachnospirales</taxon>
        <taxon>Lachnospiraceae</taxon>
        <taxon>Coprococcus</taxon>
    </lineage>
</organism>
<dbReference type="Proteomes" id="UP001145109">
    <property type="component" value="Unassembled WGS sequence"/>
</dbReference>
<reference evidence="1" key="1">
    <citation type="submission" date="2022-09" db="EMBL/GenBank/DDBJ databases">
        <title>Draft genome sequence of Coprococcus comes strain 31264.</title>
        <authorList>
            <person name="Atsushi H."/>
            <person name="Moriya O."/>
            <person name="Mitsuo S."/>
        </authorList>
    </citation>
    <scope>NUCLEOTIDE SEQUENCE</scope>
    <source>
        <strain evidence="1">JCM 31264</strain>
    </source>
</reference>
<name>A0AA37QHP9_9FIRM</name>
<accession>A0AA37QHP9</accession>
<reference evidence="1" key="2">
    <citation type="submission" date="2022-11" db="EMBL/GenBank/DDBJ databases">
        <title>Draft genome sequence of Coprococcus comes strain 31264.</title>
        <authorList>
            <person name="Hisatomi A."/>
            <person name="Ohkuma M."/>
            <person name="Sakamoto M."/>
        </authorList>
    </citation>
    <scope>NUCLEOTIDE SEQUENCE</scope>
    <source>
        <strain evidence="1">JCM 31264</strain>
    </source>
</reference>
<comment type="caution">
    <text evidence="1">The sequence shown here is derived from an EMBL/GenBank/DDBJ whole genome shotgun (WGS) entry which is preliminary data.</text>
</comment>
<evidence type="ECO:0000313" key="1">
    <source>
        <dbReference type="EMBL" id="GLG86881.1"/>
    </source>
</evidence>
<protein>
    <submittedName>
        <fullName evidence="1">Uncharacterized protein</fullName>
    </submittedName>
</protein>
<dbReference type="RefSeq" id="WP_055247285.1">
    <property type="nucleotide sequence ID" value="NZ_BSCI01000007.1"/>
</dbReference>
<sequence>MKLVGLTAYGIEIRNEEHNNFELHNIYGVSLLDHFYGIANAAIDEYNRDRTTENIFAYNDVDFQTVRNDAEQDVYQILYLRIKTGDYGEESEIVNSETGEITHNKSVEEADVLPFGCCVIVPCGEYTEGIVLVQSLGRNGITGIIKKKFNEYVRQLDGQLRAVLNPIVPRGYMERLLTHGVLKSIRLISYGIPDDAADRYGVDRGTSKVIRERVIRKPIGFVHNKYNQIMECVRGERAYNSIVELDDFEIDDFKMEFSVGKRDKTISLKGLNQLVVNEDITNLVVIENGHPTFESLCMVMQETGEEYLRAKGAIE</sequence>
<proteinExistence type="predicted"/>
<evidence type="ECO:0000313" key="2">
    <source>
        <dbReference type="Proteomes" id="UP001145109"/>
    </source>
</evidence>
<dbReference type="EMBL" id="BSCI01000007">
    <property type="protein sequence ID" value="GLG86881.1"/>
    <property type="molecule type" value="Genomic_DNA"/>
</dbReference>
<gene>
    <name evidence="1" type="ORF">comes_14260</name>
</gene>